<feature type="transmembrane region" description="Helical" evidence="1">
    <location>
        <begin position="121"/>
        <end position="141"/>
    </location>
</feature>
<organism evidence="2 3">
    <name type="scientific">Candidatus Thermofonsia Clade 1 bacterium</name>
    <dbReference type="NCBI Taxonomy" id="2364210"/>
    <lineage>
        <taxon>Bacteria</taxon>
        <taxon>Bacillati</taxon>
        <taxon>Chloroflexota</taxon>
        <taxon>Candidatus Thermofontia</taxon>
        <taxon>Candidatus Thermofonsia Clade 1</taxon>
    </lineage>
</organism>
<protein>
    <recommendedName>
        <fullName evidence="4">Glycosyltransferase RgtA/B/C/D-like domain-containing protein</fullName>
    </recommendedName>
</protein>
<feature type="transmembrane region" description="Helical" evidence="1">
    <location>
        <begin position="263"/>
        <end position="282"/>
    </location>
</feature>
<keyword evidence="1" id="KW-0812">Transmembrane</keyword>
<evidence type="ECO:0000313" key="2">
    <source>
        <dbReference type="EMBL" id="PJF34813.1"/>
    </source>
</evidence>
<proteinExistence type="predicted"/>
<feature type="transmembrane region" description="Helical" evidence="1">
    <location>
        <begin position="294"/>
        <end position="312"/>
    </location>
</feature>
<name>A0A2M8PB77_9CHLR</name>
<evidence type="ECO:0000313" key="3">
    <source>
        <dbReference type="Proteomes" id="UP000229681"/>
    </source>
</evidence>
<gene>
    <name evidence="2" type="ORF">CUN49_13775</name>
</gene>
<feature type="non-terminal residue" evidence="2">
    <location>
        <position position="347"/>
    </location>
</feature>
<sequence>MKRVSIKRLAHLNDILIFLIILLWLLASPVNISVPLDDVYVYFNYARNFAEGRPFAYDPRNIPSEGFTSLLYMLLLVPAELLDLNTFFVTVIINMLSLALSVVWIGRALRATGVLPKGGDVFFTIVLAALVVRDPNISALVYSGFEAVFGLLWVTGMAVSVAYALDAQRAENVRRRWLTIFFVMVFLAHLVRPEYVLIGAVGGVLLLWRFEDRAAVLRRAVIFALVMAGYYLLKLAIFGDLFPTGFYRKVRVSEIGQLHISEWIMAYQGWLILALLASLMLSVRTLRRFPLKRLGWLLMLVLGAVGVFVFYTQSTPLTPSFFRFLVMPIWTIYMVLALGAVWLLFLL</sequence>
<dbReference type="EMBL" id="PGTM01000266">
    <property type="protein sequence ID" value="PJF34813.1"/>
    <property type="molecule type" value="Genomic_DNA"/>
</dbReference>
<reference evidence="2 3" key="1">
    <citation type="submission" date="2017-11" db="EMBL/GenBank/DDBJ databases">
        <title>Evolution of Phototrophy in the Chloroflexi Phylum Driven by Horizontal Gene Transfer.</title>
        <authorList>
            <person name="Ward L.M."/>
            <person name="Hemp J."/>
            <person name="Shih P.M."/>
            <person name="Mcglynn S.E."/>
            <person name="Fischer W."/>
        </authorList>
    </citation>
    <scope>NUCLEOTIDE SEQUENCE [LARGE SCALE GENOMIC DNA]</scope>
    <source>
        <strain evidence="2">JP3_13</strain>
    </source>
</reference>
<comment type="caution">
    <text evidence="2">The sequence shown here is derived from an EMBL/GenBank/DDBJ whole genome shotgun (WGS) entry which is preliminary data.</text>
</comment>
<dbReference type="AlphaFoldDB" id="A0A2M8PB77"/>
<feature type="transmembrane region" description="Helical" evidence="1">
    <location>
        <begin position="87"/>
        <end position="109"/>
    </location>
</feature>
<keyword evidence="1" id="KW-0472">Membrane</keyword>
<feature type="transmembrane region" description="Helical" evidence="1">
    <location>
        <begin position="12"/>
        <end position="32"/>
    </location>
</feature>
<evidence type="ECO:0000256" key="1">
    <source>
        <dbReference type="SAM" id="Phobius"/>
    </source>
</evidence>
<feature type="transmembrane region" description="Helical" evidence="1">
    <location>
        <begin position="177"/>
        <end position="208"/>
    </location>
</feature>
<feature type="transmembrane region" description="Helical" evidence="1">
    <location>
        <begin position="324"/>
        <end position="345"/>
    </location>
</feature>
<dbReference type="Proteomes" id="UP000229681">
    <property type="component" value="Unassembled WGS sequence"/>
</dbReference>
<feature type="transmembrane region" description="Helical" evidence="1">
    <location>
        <begin position="220"/>
        <end position="242"/>
    </location>
</feature>
<evidence type="ECO:0008006" key="4">
    <source>
        <dbReference type="Google" id="ProtNLM"/>
    </source>
</evidence>
<accession>A0A2M8PB77</accession>
<keyword evidence="1" id="KW-1133">Transmembrane helix</keyword>
<feature type="transmembrane region" description="Helical" evidence="1">
    <location>
        <begin position="147"/>
        <end position="165"/>
    </location>
</feature>